<dbReference type="Proteomes" id="UP000095284">
    <property type="component" value="Unplaced"/>
</dbReference>
<evidence type="ECO:0000256" key="4">
    <source>
        <dbReference type="ARBA" id="ARBA00023136"/>
    </source>
</evidence>
<dbReference type="Proteomes" id="UP000582659">
    <property type="component" value="Unassembled WGS sequence"/>
</dbReference>
<dbReference type="WBParaSite" id="BXY_0062700.1">
    <property type="protein sequence ID" value="BXY_0062700.1"/>
    <property type="gene ID" value="BXY_0062700"/>
</dbReference>
<name>A0A1I7RIU5_BURXY</name>
<keyword evidence="3 5" id="KW-1133">Transmembrane helix</keyword>
<evidence type="ECO:0000256" key="1">
    <source>
        <dbReference type="ARBA" id="ARBA00004141"/>
    </source>
</evidence>
<dbReference type="Pfam" id="PF10292">
    <property type="entry name" value="7TM_GPCR_Srab"/>
    <property type="match status" value="1"/>
</dbReference>
<dbReference type="InterPro" id="IPR052860">
    <property type="entry name" value="NRL-GPCR1"/>
</dbReference>
<feature type="transmembrane region" description="Helical" evidence="5">
    <location>
        <begin position="125"/>
        <end position="148"/>
    </location>
</feature>
<comment type="subcellular location">
    <subcellularLocation>
        <location evidence="1">Membrane</location>
        <topology evidence="1">Multi-pass membrane protein</topology>
    </subcellularLocation>
</comment>
<dbReference type="EMBL" id="CAJFCV020000004">
    <property type="protein sequence ID" value="CAG9119100.1"/>
    <property type="molecule type" value="Genomic_DNA"/>
</dbReference>
<protein>
    <submittedName>
        <fullName evidence="6">(pine wood nematode) hypothetical protein</fullName>
    </submittedName>
</protein>
<dbReference type="Gene3D" id="1.20.1070.10">
    <property type="entry name" value="Rhodopsin 7-helix transmembrane proteins"/>
    <property type="match status" value="1"/>
</dbReference>
<keyword evidence="8" id="KW-1185">Reference proteome</keyword>
<dbReference type="SMR" id="A0A1I7RIU5"/>
<dbReference type="InterPro" id="IPR019408">
    <property type="entry name" value="7TM_GPCR_serpentine_rcpt_Srab"/>
</dbReference>
<proteinExistence type="predicted"/>
<dbReference type="Proteomes" id="UP000659654">
    <property type="component" value="Unassembled WGS sequence"/>
</dbReference>
<feature type="transmembrane region" description="Helical" evidence="5">
    <location>
        <begin position="168"/>
        <end position="189"/>
    </location>
</feature>
<feature type="transmembrane region" description="Helical" evidence="5">
    <location>
        <begin position="82"/>
        <end position="104"/>
    </location>
</feature>
<gene>
    <name evidence="6" type="ORF">BXYJ_LOCUS10471</name>
</gene>
<accession>A0A1I7RIU5</accession>
<evidence type="ECO:0000313" key="9">
    <source>
        <dbReference type="WBParaSite" id="BXY_0062700.1"/>
    </source>
</evidence>
<evidence type="ECO:0000313" key="7">
    <source>
        <dbReference type="Proteomes" id="UP000095284"/>
    </source>
</evidence>
<dbReference type="GO" id="GO:0016020">
    <property type="term" value="C:membrane"/>
    <property type="evidence" value="ECO:0007669"/>
    <property type="project" value="UniProtKB-SubCell"/>
</dbReference>
<keyword evidence="2 5" id="KW-0812">Transmembrane</keyword>
<reference evidence="9" key="1">
    <citation type="submission" date="2016-11" db="UniProtKB">
        <authorList>
            <consortium name="WormBaseParasite"/>
        </authorList>
    </citation>
    <scope>IDENTIFICATION</scope>
</reference>
<feature type="transmembrane region" description="Helical" evidence="5">
    <location>
        <begin position="44"/>
        <end position="62"/>
    </location>
</feature>
<dbReference type="OrthoDB" id="10487103at2759"/>
<dbReference type="AlphaFoldDB" id="A0A1I7RIU5"/>
<evidence type="ECO:0000313" key="8">
    <source>
        <dbReference type="Proteomes" id="UP000659654"/>
    </source>
</evidence>
<dbReference type="PANTHER" id="PTHR47521:SF7">
    <property type="entry name" value="SERPENTINE RECEPTOR CLASS EPSILON-6"/>
    <property type="match status" value="1"/>
</dbReference>
<organism evidence="7 9">
    <name type="scientific">Bursaphelenchus xylophilus</name>
    <name type="common">Pinewood nematode worm</name>
    <name type="synonym">Aphelenchoides xylophilus</name>
    <dbReference type="NCBI Taxonomy" id="6326"/>
    <lineage>
        <taxon>Eukaryota</taxon>
        <taxon>Metazoa</taxon>
        <taxon>Ecdysozoa</taxon>
        <taxon>Nematoda</taxon>
        <taxon>Chromadorea</taxon>
        <taxon>Rhabditida</taxon>
        <taxon>Tylenchina</taxon>
        <taxon>Tylenchomorpha</taxon>
        <taxon>Aphelenchoidea</taxon>
        <taxon>Aphelenchoididae</taxon>
        <taxon>Bursaphelenchus</taxon>
    </lineage>
</organism>
<feature type="transmembrane region" description="Helical" evidence="5">
    <location>
        <begin position="215"/>
        <end position="239"/>
    </location>
</feature>
<feature type="transmembrane region" description="Helical" evidence="5">
    <location>
        <begin position="259"/>
        <end position="281"/>
    </location>
</feature>
<sequence>MNVRFWTGMVNVAGTTVTMYSMASSAFFIFIVTKASSIHGNLRFLLILVSFELRLLAIPRLLTDAFQSLVGEGLVTETVCTSMSFVHAFGMGLVQFSFATVIIERAIATKYHKSYDNWDTTLTRVLVALLVIYAFGYALAVFVLSGFGLVEEHFSDCVLMNRFPVFYVYSWFIFGLNMAFGAGPTIYLYHYNKKMSLRRGEGTLTTRYQYHDNVVVLRIFTPLIVVGVFGVGFLCIVIVGTVGMKMVHGEKLDEQMYLFLKTTFVMTDCCAAAYEAAFLRYHPVLYCSTRRYLPCVRRTRPKTENSLSARPVEEGEEYFKQLNKVWG</sequence>
<evidence type="ECO:0000256" key="3">
    <source>
        <dbReference type="ARBA" id="ARBA00022989"/>
    </source>
</evidence>
<evidence type="ECO:0000313" key="6">
    <source>
        <dbReference type="EMBL" id="CAD5228491.1"/>
    </source>
</evidence>
<feature type="transmembrane region" description="Helical" evidence="5">
    <location>
        <begin position="12"/>
        <end position="32"/>
    </location>
</feature>
<dbReference type="PANTHER" id="PTHR47521">
    <property type="entry name" value="SERPENTINE RECEPTOR, CLASS E (EPSILON)-RELATED"/>
    <property type="match status" value="1"/>
</dbReference>
<keyword evidence="4 5" id="KW-0472">Membrane</keyword>
<dbReference type="EMBL" id="CAJFDI010000004">
    <property type="protein sequence ID" value="CAD5228491.1"/>
    <property type="molecule type" value="Genomic_DNA"/>
</dbReference>
<evidence type="ECO:0000256" key="2">
    <source>
        <dbReference type="ARBA" id="ARBA00022692"/>
    </source>
</evidence>
<reference evidence="6" key="2">
    <citation type="submission" date="2020-09" db="EMBL/GenBank/DDBJ databases">
        <authorList>
            <person name="Kikuchi T."/>
        </authorList>
    </citation>
    <scope>NUCLEOTIDE SEQUENCE</scope>
    <source>
        <strain evidence="6">Ka4C1</strain>
    </source>
</reference>
<evidence type="ECO:0000256" key="5">
    <source>
        <dbReference type="SAM" id="Phobius"/>
    </source>
</evidence>